<accession>A0A939BPL7</accession>
<keyword evidence="5" id="KW-1003">Cell membrane</keyword>
<keyword evidence="2 5" id="KW-0813">Transport</keyword>
<dbReference type="Proteomes" id="UP000774000">
    <property type="component" value="Unassembled WGS sequence"/>
</dbReference>
<feature type="region of interest" description="Disordered" evidence="6">
    <location>
        <begin position="473"/>
        <end position="492"/>
    </location>
</feature>
<feature type="compositionally biased region" description="Basic and acidic residues" evidence="6">
    <location>
        <begin position="50"/>
        <end position="87"/>
    </location>
</feature>
<keyword evidence="3 5" id="KW-0762">Sugar transport</keyword>
<evidence type="ECO:0000313" key="7">
    <source>
        <dbReference type="EMBL" id="MBM7557227.1"/>
    </source>
</evidence>
<dbReference type="GO" id="GO:0042956">
    <property type="term" value="P:maltodextrin transmembrane transport"/>
    <property type="evidence" value="ECO:0007669"/>
    <property type="project" value="TreeGrafter"/>
</dbReference>
<dbReference type="GO" id="GO:1901982">
    <property type="term" value="F:maltose binding"/>
    <property type="evidence" value="ECO:0007669"/>
    <property type="project" value="TreeGrafter"/>
</dbReference>
<sequence>MEENFSKTVILILVFSLLSFGFGFATKGCMSNDKAQKVIQDLSKHVESIDMPKDEQRDVIDSKNDKEVVQNEKEAKQEQQVEEKETQEQNVKTAGAGYDLKEVKKSLKIKFWEKHPPSIDETLDEYIDKFEAKYPNVNIERTHMGVEDLRESTLTGYMGGAGPDVILSPFDHIGPFSEMGIAQSIGDLMSSEMKNMYLDNALPGMTLNNKVYGVPDTMGNHLTLLYNKNIVNKVPNTWEELVSIAKDKTEDSNGDGTPEQYGLVYNLNEPFNWMPFYTGYGGWMFDKNYNPTLNNEAAKDALTFVHDLKFEHKIVPKECGYSLADSLFKQGKAAFIINGDWSFSSYVEAEAVDLGIARLPKFQKSGEFAHPLTSGSGYIMISERSKEKQIAIMKFIKYMTSQKTQKAMVENHKTLPSNKKVYQLPVIQDDPIMRGSAEQLKVGKPMPIVPEMRAIWDGVRPVLESVMAGNLDPTKAPAKMQQNAEEKMESIK</sequence>
<evidence type="ECO:0000256" key="4">
    <source>
        <dbReference type="ARBA" id="ARBA00022729"/>
    </source>
</evidence>
<protein>
    <recommendedName>
        <fullName evidence="5">Maltodextrin-binding protein</fullName>
    </recommendedName>
</protein>
<dbReference type="PRINTS" id="PR00181">
    <property type="entry name" value="MALTOSEBP"/>
</dbReference>
<dbReference type="PANTHER" id="PTHR30061">
    <property type="entry name" value="MALTOSE-BINDING PERIPLASMIC PROTEIN"/>
    <property type="match status" value="1"/>
</dbReference>
<keyword evidence="8" id="KW-1185">Reference proteome</keyword>
<dbReference type="GO" id="GO:0055052">
    <property type="term" value="C:ATP-binding cassette (ABC) transporter complex, substrate-binding subunit-containing"/>
    <property type="evidence" value="ECO:0007669"/>
    <property type="project" value="TreeGrafter"/>
</dbReference>
<feature type="region of interest" description="Disordered" evidence="6">
    <location>
        <begin position="50"/>
        <end position="93"/>
    </location>
</feature>
<reference evidence="7" key="1">
    <citation type="submission" date="2021-01" db="EMBL/GenBank/DDBJ databases">
        <title>Genomic Encyclopedia of Type Strains, Phase IV (KMG-IV): sequencing the most valuable type-strain genomes for metagenomic binning, comparative biology and taxonomic classification.</title>
        <authorList>
            <person name="Goeker M."/>
        </authorList>
    </citation>
    <scope>NUCLEOTIDE SEQUENCE</scope>
    <source>
        <strain evidence="7">DSM 23230</strain>
    </source>
</reference>
<dbReference type="EMBL" id="JAFBDQ010000010">
    <property type="protein sequence ID" value="MBM7557227.1"/>
    <property type="molecule type" value="Genomic_DNA"/>
</dbReference>
<keyword evidence="5" id="KW-0472">Membrane</keyword>
<dbReference type="PANTHER" id="PTHR30061:SF50">
    <property type="entry name" value="MALTOSE_MALTODEXTRIN-BINDING PERIPLASMIC PROTEIN"/>
    <property type="match status" value="1"/>
</dbReference>
<gene>
    <name evidence="7" type="ORF">JOC47_002082</name>
</gene>
<dbReference type="RefSeq" id="WP_239551104.1">
    <property type="nucleotide sequence ID" value="NZ_JAFBDQ010000010.1"/>
</dbReference>
<evidence type="ECO:0000256" key="1">
    <source>
        <dbReference type="ARBA" id="ARBA00008520"/>
    </source>
</evidence>
<dbReference type="GO" id="GO:0015144">
    <property type="term" value="F:carbohydrate transmembrane transporter activity"/>
    <property type="evidence" value="ECO:0007669"/>
    <property type="project" value="InterPro"/>
</dbReference>
<dbReference type="Pfam" id="PF13416">
    <property type="entry name" value="SBP_bac_8"/>
    <property type="match status" value="1"/>
</dbReference>
<evidence type="ECO:0000256" key="6">
    <source>
        <dbReference type="SAM" id="MobiDB-lite"/>
    </source>
</evidence>
<dbReference type="GO" id="GO:0015768">
    <property type="term" value="P:maltose transport"/>
    <property type="evidence" value="ECO:0007669"/>
    <property type="project" value="TreeGrafter"/>
</dbReference>
<keyword evidence="4" id="KW-0732">Signal</keyword>
<comment type="similarity">
    <text evidence="1 5">Belongs to the bacterial solute-binding protein 1 family.</text>
</comment>
<comment type="caution">
    <text evidence="7">The sequence shown here is derived from an EMBL/GenBank/DDBJ whole genome shotgun (WGS) entry which is preliminary data.</text>
</comment>
<name>A0A939BPL7_9FIRM</name>
<dbReference type="InterPro" id="IPR006060">
    <property type="entry name" value="Maltose/Cyclodextrin-bd"/>
</dbReference>
<organism evidence="7 8">
    <name type="scientific">Halanaerobacter jeridensis</name>
    <dbReference type="NCBI Taxonomy" id="706427"/>
    <lineage>
        <taxon>Bacteria</taxon>
        <taxon>Bacillati</taxon>
        <taxon>Bacillota</taxon>
        <taxon>Clostridia</taxon>
        <taxon>Halanaerobiales</taxon>
        <taxon>Halobacteroidaceae</taxon>
        <taxon>Halanaerobacter</taxon>
    </lineage>
</organism>
<dbReference type="Gene3D" id="3.40.190.10">
    <property type="entry name" value="Periplasmic binding protein-like II"/>
    <property type="match status" value="2"/>
</dbReference>
<evidence type="ECO:0000256" key="5">
    <source>
        <dbReference type="RuleBase" id="RU365005"/>
    </source>
</evidence>
<dbReference type="InterPro" id="IPR006059">
    <property type="entry name" value="SBP"/>
</dbReference>
<evidence type="ECO:0000256" key="3">
    <source>
        <dbReference type="ARBA" id="ARBA00022597"/>
    </source>
</evidence>
<dbReference type="SUPFAM" id="SSF53850">
    <property type="entry name" value="Periplasmic binding protein-like II"/>
    <property type="match status" value="1"/>
</dbReference>
<dbReference type="AlphaFoldDB" id="A0A939BPL7"/>
<keyword evidence="5" id="KW-0449">Lipoprotein</keyword>
<proteinExistence type="inferred from homology"/>
<evidence type="ECO:0000256" key="2">
    <source>
        <dbReference type="ARBA" id="ARBA00022448"/>
    </source>
</evidence>
<comment type="subcellular location">
    <subcellularLocation>
        <location evidence="5">Cell membrane</location>
        <topology evidence="5">Lipid-anchor</topology>
    </subcellularLocation>
</comment>
<evidence type="ECO:0000313" key="8">
    <source>
        <dbReference type="Proteomes" id="UP000774000"/>
    </source>
</evidence>